<dbReference type="PaxDb" id="522772-Dacet_1972"/>
<dbReference type="Pfam" id="PF13490">
    <property type="entry name" value="zf-HC2"/>
    <property type="match status" value="1"/>
</dbReference>
<evidence type="ECO:0000313" key="3">
    <source>
        <dbReference type="EMBL" id="ADD68735.1"/>
    </source>
</evidence>
<dbReference type="KEGG" id="dap:Dacet_1972"/>
<name>D4H1H5_DENA2</name>
<dbReference type="eggNOG" id="COG5660">
    <property type="taxonomic scope" value="Bacteria"/>
</dbReference>
<dbReference type="EMBL" id="CP001968">
    <property type="protein sequence ID" value="ADD68735.1"/>
    <property type="molecule type" value="Genomic_DNA"/>
</dbReference>
<proteinExistence type="predicted"/>
<dbReference type="OrthoDB" id="9782842at2"/>
<feature type="transmembrane region" description="Helical" evidence="1">
    <location>
        <begin position="87"/>
        <end position="108"/>
    </location>
</feature>
<dbReference type="InParanoid" id="D4H1H5"/>
<dbReference type="STRING" id="522772.Dacet_1972"/>
<dbReference type="HOGENOM" id="CLU_147902_0_0_0"/>
<reference evidence="3 4" key="1">
    <citation type="journal article" date="2010" name="Stand. Genomic Sci.">
        <title>Complete genome sequence of Denitrovibrio acetiphilus type strain (N2460).</title>
        <authorList>
            <person name="Kiss H."/>
            <person name="Lang E."/>
            <person name="Lapidus A."/>
            <person name="Copeland A."/>
            <person name="Nolan M."/>
            <person name="Glavina Del Rio T."/>
            <person name="Chen F."/>
            <person name="Lucas S."/>
            <person name="Tice H."/>
            <person name="Cheng J.F."/>
            <person name="Han C."/>
            <person name="Goodwin L."/>
            <person name="Pitluck S."/>
            <person name="Liolios K."/>
            <person name="Pati A."/>
            <person name="Ivanova N."/>
            <person name="Mavromatis K."/>
            <person name="Chen A."/>
            <person name="Palaniappan K."/>
            <person name="Land M."/>
            <person name="Hauser L."/>
            <person name="Chang Y.J."/>
            <person name="Jeffries C.D."/>
            <person name="Detter J.C."/>
            <person name="Brettin T."/>
            <person name="Spring S."/>
            <person name="Rohde M."/>
            <person name="Goker M."/>
            <person name="Woyke T."/>
            <person name="Bristow J."/>
            <person name="Eisen J.A."/>
            <person name="Markowitz V."/>
            <person name="Hugenholtz P."/>
            <person name="Kyrpides N.C."/>
            <person name="Klenk H.P."/>
        </authorList>
    </citation>
    <scope>NUCLEOTIDE SEQUENCE [LARGE SCALE GENOMIC DNA]</scope>
    <source>
        <strain evidence="4">DSM 12809 / NBRC 114555 / N2460</strain>
    </source>
</reference>
<dbReference type="InterPro" id="IPR041916">
    <property type="entry name" value="Anti_sigma_zinc_sf"/>
</dbReference>
<evidence type="ECO:0000259" key="2">
    <source>
        <dbReference type="Pfam" id="PF13490"/>
    </source>
</evidence>
<keyword evidence="1" id="KW-0472">Membrane</keyword>
<feature type="domain" description="Putative zinc-finger" evidence="2">
    <location>
        <begin position="3"/>
        <end position="37"/>
    </location>
</feature>
<accession>D4H1H5</accession>
<evidence type="ECO:0000313" key="4">
    <source>
        <dbReference type="Proteomes" id="UP000002012"/>
    </source>
</evidence>
<keyword evidence="1 3" id="KW-0812">Transmembrane</keyword>
<dbReference type="AlphaFoldDB" id="D4H1H5"/>
<protein>
    <submittedName>
        <fullName evidence="3">Putative transmembrane anti-sigma factor</fullName>
    </submittedName>
</protein>
<keyword evidence="4" id="KW-1185">Reference proteome</keyword>
<evidence type="ECO:0000256" key="1">
    <source>
        <dbReference type="SAM" id="Phobius"/>
    </source>
</evidence>
<dbReference type="RefSeq" id="WP_013011245.1">
    <property type="nucleotide sequence ID" value="NC_013943.1"/>
</dbReference>
<gene>
    <name evidence="3" type="ordered locus">Dacet_1972</name>
</gene>
<dbReference type="InterPro" id="IPR027383">
    <property type="entry name" value="Znf_put"/>
</dbReference>
<sequence precursor="true">MDCTKFRELISLYIDEESSAVQTQALEKHMETCGECRAALASQLKLRDMVCSSYVKTIDIDLSASIMGKINGAGEVKSKKPSSVKRLSMVVAAAAAVCVIAMAAMMSLNVDNNKVAGNEKLEEYVIEHVGSGVSDFQGEVEAVNIEK</sequence>
<keyword evidence="1" id="KW-1133">Transmembrane helix</keyword>
<dbReference type="Proteomes" id="UP000002012">
    <property type="component" value="Chromosome"/>
</dbReference>
<organism evidence="3 4">
    <name type="scientific">Denitrovibrio acetiphilus (strain DSM 12809 / NBRC 114555 / N2460)</name>
    <dbReference type="NCBI Taxonomy" id="522772"/>
    <lineage>
        <taxon>Bacteria</taxon>
        <taxon>Pseudomonadati</taxon>
        <taxon>Deferribacterota</taxon>
        <taxon>Deferribacteres</taxon>
        <taxon>Deferribacterales</taxon>
        <taxon>Geovibrionaceae</taxon>
        <taxon>Denitrovibrio</taxon>
    </lineage>
</organism>
<dbReference type="Gene3D" id="1.10.10.1320">
    <property type="entry name" value="Anti-sigma factor, zinc-finger domain"/>
    <property type="match status" value="1"/>
</dbReference>